<organism evidence="2 3">
    <name type="scientific">Rhizobium straminoryzae</name>
    <dbReference type="NCBI Taxonomy" id="1387186"/>
    <lineage>
        <taxon>Bacteria</taxon>
        <taxon>Pseudomonadati</taxon>
        <taxon>Pseudomonadota</taxon>
        <taxon>Alphaproteobacteria</taxon>
        <taxon>Hyphomicrobiales</taxon>
        <taxon>Rhizobiaceae</taxon>
        <taxon>Rhizobium/Agrobacterium group</taxon>
        <taxon>Rhizobium</taxon>
    </lineage>
</organism>
<evidence type="ECO:0000259" key="1">
    <source>
        <dbReference type="Pfam" id="PF09361"/>
    </source>
</evidence>
<dbReference type="Pfam" id="PF09361">
    <property type="entry name" value="Phasin_2"/>
    <property type="match status" value="1"/>
</dbReference>
<name>A0A549TFZ9_9HYPH</name>
<dbReference type="AlphaFoldDB" id="A0A549TFZ9"/>
<feature type="domain" description="Phasin" evidence="1">
    <location>
        <begin position="6"/>
        <end position="102"/>
    </location>
</feature>
<gene>
    <name evidence="2" type="ORF">FNA46_03845</name>
</gene>
<evidence type="ECO:0000313" key="3">
    <source>
        <dbReference type="Proteomes" id="UP000316801"/>
    </source>
</evidence>
<protein>
    <submittedName>
        <fullName evidence="2">Phasin family protein</fullName>
    </submittedName>
</protein>
<comment type="caution">
    <text evidence="2">The sequence shown here is derived from an EMBL/GenBank/DDBJ whole genome shotgun (WGS) entry which is preliminary data.</text>
</comment>
<dbReference type="EMBL" id="VJMG01000009">
    <property type="protein sequence ID" value="TRL41532.1"/>
    <property type="molecule type" value="Genomic_DNA"/>
</dbReference>
<dbReference type="RefSeq" id="WP_142881026.1">
    <property type="nucleotide sequence ID" value="NZ_VJMG01000009.1"/>
</dbReference>
<proteinExistence type="predicted"/>
<dbReference type="InterPro" id="IPR018968">
    <property type="entry name" value="Phasin"/>
</dbReference>
<sequence>MFNFDEISRKNKEAFDTALRSYSEIAKGFQAIATETGDYSKKSFEDLTSFFEQLVGVKSVESLYELQTKFAKSSYEGFVAEATKISSMYADLAKTAYKPYEAPVARATAVVTSAAA</sequence>
<dbReference type="Proteomes" id="UP000316801">
    <property type="component" value="Unassembled WGS sequence"/>
</dbReference>
<keyword evidence="3" id="KW-1185">Reference proteome</keyword>
<evidence type="ECO:0000313" key="2">
    <source>
        <dbReference type="EMBL" id="TRL41532.1"/>
    </source>
</evidence>
<reference evidence="2 3" key="1">
    <citation type="submission" date="2019-07" db="EMBL/GenBank/DDBJ databases">
        <title>Ln-dependent methylotrophs.</title>
        <authorList>
            <person name="Tani A."/>
        </authorList>
    </citation>
    <scope>NUCLEOTIDE SEQUENCE [LARGE SCALE GENOMIC DNA]</scope>
    <source>
        <strain evidence="2 3">SM12</strain>
    </source>
</reference>
<accession>A0A549TFZ9</accession>